<sequence>MDGDWGKDPLGGHATKVLSSSGRSDGYTMHPGYLDDDESPARIQRFFEGFKRDPRSEFYSRDHIDPEVRSNIGPYYDLRRATADTAQTGGLMRRLKGRHLQMIAIGGSVVLFTDKSLFFSYAIQWLSVLPLEVIAASLTIQYWNDSIARSIFVTVFLIFILAINMFGVKGHCRHRLHVRLDTLSLALEIR</sequence>
<evidence type="ECO:0000313" key="1">
    <source>
        <dbReference type="EMBL" id="KAJ2970101.1"/>
    </source>
</evidence>
<reference evidence="1" key="1">
    <citation type="submission" date="2022-08" db="EMBL/GenBank/DDBJ databases">
        <title>Genome Sequence of Lecanicillium fungicola.</title>
        <authorList>
            <person name="Buettner E."/>
        </authorList>
    </citation>
    <scope>NUCLEOTIDE SEQUENCE</scope>
    <source>
        <strain evidence="1">Babe33</strain>
    </source>
</reference>
<keyword evidence="2" id="KW-1185">Reference proteome</keyword>
<accession>A0ACC1MUR9</accession>
<evidence type="ECO:0000313" key="2">
    <source>
        <dbReference type="Proteomes" id="UP001143910"/>
    </source>
</evidence>
<dbReference type="EMBL" id="JANJQO010001602">
    <property type="protein sequence ID" value="KAJ2970101.1"/>
    <property type="molecule type" value="Genomic_DNA"/>
</dbReference>
<gene>
    <name evidence="1" type="ORF">NQ176_g8346</name>
</gene>
<dbReference type="Proteomes" id="UP001143910">
    <property type="component" value="Unassembled WGS sequence"/>
</dbReference>
<protein>
    <submittedName>
        <fullName evidence="1">Uncharacterized protein</fullName>
    </submittedName>
</protein>
<proteinExistence type="predicted"/>
<comment type="caution">
    <text evidence="1">The sequence shown here is derived from an EMBL/GenBank/DDBJ whole genome shotgun (WGS) entry which is preliminary data.</text>
</comment>
<organism evidence="1 2">
    <name type="scientific">Zarea fungicola</name>
    <dbReference type="NCBI Taxonomy" id="93591"/>
    <lineage>
        <taxon>Eukaryota</taxon>
        <taxon>Fungi</taxon>
        <taxon>Dikarya</taxon>
        <taxon>Ascomycota</taxon>
        <taxon>Pezizomycotina</taxon>
        <taxon>Sordariomycetes</taxon>
        <taxon>Hypocreomycetidae</taxon>
        <taxon>Hypocreales</taxon>
        <taxon>Cordycipitaceae</taxon>
        <taxon>Zarea</taxon>
    </lineage>
</organism>
<name>A0ACC1MUR9_9HYPO</name>